<keyword evidence="2" id="KW-0238">DNA-binding</keyword>
<evidence type="ECO:0000313" key="6">
    <source>
        <dbReference type="EMBL" id="PXV70594.1"/>
    </source>
</evidence>
<dbReference type="PRINTS" id="PR00032">
    <property type="entry name" value="HTHARAC"/>
</dbReference>
<dbReference type="GO" id="GO:0003700">
    <property type="term" value="F:DNA-binding transcription factor activity"/>
    <property type="evidence" value="ECO:0007669"/>
    <property type="project" value="InterPro"/>
</dbReference>
<dbReference type="OrthoDB" id="9816461at2"/>
<evidence type="ECO:0000256" key="2">
    <source>
        <dbReference type="ARBA" id="ARBA00023125"/>
    </source>
</evidence>
<dbReference type="PROSITE" id="PS01124">
    <property type="entry name" value="HTH_ARAC_FAMILY_2"/>
    <property type="match status" value="1"/>
</dbReference>
<proteinExistence type="predicted"/>
<gene>
    <name evidence="6" type="ORF">C8D93_102453</name>
</gene>
<dbReference type="InterPro" id="IPR018062">
    <property type="entry name" value="HTH_AraC-typ_CS"/>
</dbReference>
<dbReference type="RefSeq" id="WP_110264245.1">
    <property type="nucleotide sequence ID" value="NZ_CAKZQT010000013.1"/>
</dbReference>
<dbReference type="PANTHER" id="PTHR46796:SF6">
    <property type="entry name" value="ARAC SUBFAMILY"/>
    <property type="match status" value="1"/>
</dbReference>
<feature type="region of interest" description="Disordered" evidence="4">
    <location>
        <begin position="1"/>
        <end position="22"/>
    </location>
</feature>
<dbReference type="SUPFAM" id="SSF46689">
    <property type="entry name" value="Homeodomain-like"/>
    <property type="match status" value="1"/>
</dbReference>
<dbReference type="SMART" id="SM00342">
    <property type="entry name" value="HTH_ARAC"/>
    <property type="match status" value="1"/>
</dbReference>
<sequence>MQQERQGAVTGRDGQSPPGVTEFRQSLRGVPAAQRLETVSETLWRSWHRIDFAPRPGEPLRSEVVLLGLPGSHLQHGEMSAAQLVRPASDDPELATLICYASGTLQVESGREAFAVSGGDGLLFPGWRPHRFTVPSSPYFCVAVPRVTLEPLLASPGDVRLQPLRDRASLHVLRRYLAWLVSEPAALSSPALAQAAARHVHDLIALAVGASREARHEALRRTAGEVRLAQAKAYVDAQLPRARVPVAEVAAHLGVTTRYVQLLFERSGTSYSRHVLEQRLRYAHRLLSRPSPAADITRVALDAGFGDLSYFNRRFRQRYGETPSQLRARVLERD</sequence>
<keyword evidence="1" id="KW-0805">Transcription regulation</keyword>
<reference evidence="6 7" key="1">
    <citation type="submission" date="2018-04" db="EMBL/GenBank/DDBJ databases">
        <title>Genomic Encyclopedia of Type Strains, Phase IV (KMG-IV): sequencing the most valuable type-strain genomes for metagenomic binning, comparative biology and taxonomic classification.</title>
        <authorList>
            <person name="Goeker M."/>
        </authorList>
    </citation>
    <scope>NUCLEOTIDE SEQUENCE [LARGE SCALE GENOMIC DNA]</scope>
    <source>
        <strain evidence="6 7">DSM 104150</strain>
    </source>
</reference>
<dbReference type="PROSITE" id="PS00041">
    <property type="entry name" value="HTH_ARAC_FAMILY_1"/>
    <property type="match status" value="1"/>
</dbReference>
<comment type="caution">
    <text evidence="6">The sequence shown here is derived from an EMBL/GenBank/DDBJ whole genome shotgun (WGS) entry which is preliminary data.</text>
</comment>
<keyword evidence="7" id="KW-1185">Reference proteome</keyword>
<dbReference type="AlphaFoldDB" id="A0A318EFZ3"/>
<evidence type="ECO:0000256" key="4">
    <source>
        <dbReference type="SAM" id="MobiDB-lite"/>
    </source>
</evidence>
<name>A0A318EFZ3_9GAMM</name>
<dbReference type="InterPro" id="IPR009057">
    <property type="entry name" value="Homeodomain-like_sf"/>
</dbReference>
<dbReference type="Gene3D" id="1.10.10.60">
    <property type="entry name" value="Homeodomain-like"/>
    <property type="match status" value="1"/>
</dbReference>
<evidence type="ECO:0000256" key="3">
    <source>
        <dbReference type="ARBA" id="ARBA00023163"/>
    </source>
</evidence>
<organism evidence="6 7">
    <name type="scientific">Sinimarinibacterium flocculans</name>
    <dbReference type="NCBI Taxonomy" id="985250"/>
    <lineage>
        <taxon>Bacteria</taxon>
        <taxon>Pseudomonadati</taxon>
        <taxon>Pseudomonadota</taxon>
        <taxon>Gammaproteobacteria</taxon>
        <taxon>Nevskiales</taxon>
        <taxon>Nevskiaceae</taxon>
        <taxon>Sinimarinibacterium</taxon>
    </lineage>
</organism>
<dbReference type="InterPro" id="IPR050204">
    <property type="entry name" value="AraC_XylS_family_regulators"/>
</dbReference>
<dbReference type="InterPro" id="IPR018060">
    <property type="entry name" value="HTH_AraC"/>
</dbReference>
<keyword evidence="3" id="KW-0804">Transcription</keyword>
<dbReference type="Pfam" id="PF12833">
    <property type="entry name" value="HTH_18"/>
    <property type="match status" value="1"/>
</dbReference>
<accession>A0A318EFZ3</accession>
<dbReference type="PANTHER" id="PTHR46796">
    <property type="entry name" value="HTH-TYPE TRANSCRIPTIONAL ACTIVATOR RHAS-RELATED"/>
    <property type="match status" value="1"/>
</dbReference>
<evidence type="ECO:0000259" key="5">
    <source>
        <dbReference type="PROSITE" id="PS01124"/>
    </source>
</evidence>
<dbReference type="GO" id="GO:0043565">
    <property type="term" value="F:sequence-specific DNA binding"/>
    <property type="evidence" value="ECO:0007669"/>
    <property type="project" value="InterPro"/>
</dbReference>
<dbReference type="InterPro" id="IPR020449">
    <property type="entry name" value="Tscrpt_reg_AraC-type_HTH"/>
</dbReference>
<evidence type="ECO:0000313" key="7">
    <source>
        <dbReference type="Proteomes" id="UP000248330"/>
    </source>
</evidence>
<dbReference type="Proteomes" id="UP000248330">
    <property type="component" value="Unassembled WGS sequence"/>
</dbReference>
<protein>
    <submittedName>
        <fullName evidence="6">AraC family transcriptional regulator</fullName>
    </submittedName>
</protein>
<feature type="domain" description="HTH araC/xylS-type" evidence="5">
    <location>
        <begin position="229"/>
        <end position="329"/>
    </location>
</feature>
<evidence type="ECO:0000256" key="1">
    <source>
        <dbReference type="ARBA" id="ARBA00023015"/>
    </source>
</evidence>
<dbReference type="EMBL" id="QICN01000002">
    <property type="protein sequence ID" value="PXV70594.1"/>
    <property type="molecule type" value="Genomic_DNA"/>
</dbReference>